<dbReference type="GO" id="GO:0005085">
    <property type="term" value="F:guanyl-nucleotide exchange factor activity"/>
    <property type="evidence" value="ECO:0007669"/>
    <property type="project" value="UniProtKB-KW"/>
</dbReference>
<dbReference type="InterPro" id="IPR036047">
    <property type="entry name" value="F-box-like_dom_sf"/>
</dbReference>
<dbReference type="PANTHER" id="PTHR46572:SF1">
    <property type="entry name" value="RHO1 GUANINE NUCLEOTIDE EXCHANGE FACTOR TUS1"/>
    <property type="match status" value="1"/>
</dbReference>
<keyword evidence="1" id="KW-0344">Guanine-nucleotide releasing factor</keyword>
<dbReference type="Pfam" id="PF00780">
    <property type="entry name" value="CNH"/>
    <property type="match status" value="1"/>
</dbReference>
<name>A0AAD7BMM9_9AGAR</name>
<dbReference type="AlphaFoldDB" id="A0AAD7BMM9"/>
<feature type="region of interest" description="Disordered" evidence="2">
    <location>
        <begin position="1"/>
        <end position="38"/>
    </location>
</feature>
<organism evidence="4 5">
    <name type="scientific">Roridomyces roridus</name>
    <dbReference type="NCBI Taxonomy" id="1738132"/>
    <lineage>
        <taxon>Eukaryota</taxon>
        <taxon>Fungi</taxon>
        <taxon>Dikarya</taxon>
        <taxon>Basidiomycota</taxon>
        <taxon>Agaricomycotina</taxon>
        <taxon>Agaricomycetes</taxon>
        <taxon>Agaricomycetidae</taxon>
        <taxon>Agaricales</taxon>
        <taxon>Marasmiineae</taxon>
        <taxon>Mycenaceae</taxon>
        <taxon>Roridomyces</taxon>
    </lineage>
</organism>
<dbReference type="CDD" id="cd09917">
    <property type="entry name" value="F-box_SF"/>
    <property type="match status" value="1"/>
</dbReference>
<dbReference type="EMBL" id="JARKIF010000012">
    <property type="protein sequence ID" value="KAJ7625570.1"/>
    <property type="molecule type" value="Genomic_DNA"/>
</dbReference>
<dbReference type="Gene3D" id="1.20.1280.50">
    <property type="match status" value="1"/>
</dbReference>
<dbReference type="SUPFAM" id="SSF81383">
    <property type="entry name" value="F-box domain"/>
    <property type="match status" value="1"/>
</dbReference>
<feature type="domain" description="CNH" evidence="3">
    <location>
        <begin position="97"/>
        <end position="358"/>
    </location>
</feature>
<evidence type="ECO:0000313" key="4">
    <source>
        <dbReference type="EMBL" id="KAJ7625570.1"/>
    </source>
</evidence>
<accession>A0AAD7BMM9</accession>
<evidence type="ECO:0000256" key="1">
    <source>
        <dbReference type="ARBA" id="ARBA00022658"/>
    </source>
</evidence>
<dbReference type="Proteomes" id="UP001221142">
    <property type="component" value="Unassembled WGS sequence"/>
</dbReference>
<dbReference type="InterPro" id="IPR052233">
    <property type="entry name" value="Rho-type_GEFs"/>
</dbReference>
<dbReference type="PANTHER" id="PTHR46572">
    <property type="entry name" value="RHO1 GDP-GTP EXCHANGE PROTEIN 1-RELATED"/>
    <property type="match status" value="1"/>
</dbReference>
<protein>
    <submittedName>
        <fullName evidence="4">CNH domain-containing protein</fullName>
    </submittedName>
</protein>
<proteinExistence type="predicted"/>
<reference evidence="4" key="1">
    <citation type="submission" date="2023-03" db="EMBL/GenBank/DDBJ databases">
        <title>Massive genome expansion in bonnet fungi (Mycena s.s.) driven by repeated elements and novel gene families across ecological guilds.</title>
        <authorList>
            <consortium name="Lawrence Berkeley National Laboratory"/>
            <person name="Harder C.B."/>
            <person name="Miyauchi S."/>
            <person name="Viragh M."/>
            <person name="Kuo A."/>
            <person name="Thoen E."/>
            <person name="Andreopoulos B."/>
            <person name="Lu D."/>
            <person name="Skrede I."/>
            <person name="Drula E."/>
            <person name="Henrissat B."/>
            <person name="Morin E."/>
            <person name="Kohler A."/>
            <person name="Barry K."/>
            <person name="LaButti K."/>
            <person name="Morin E."/>
            <person name="Salamov A."/>
            <person name="Lipzen A."/>
            <person name="Mereny Z."/>
            <person name="Hegedus B."/>
            <person name="Baldrian P."/>
            <person name="Stursova M."/>
            <person name="Weitz H."/>
            <person name="Taylor A."/>
            <person name="Grigoriev I.V."/>
            <person name="Nagy L.G."/>
            <person name="Martin F."/>
            <person name="Kauserud H."/>
        </authorList>
    </citation>
    <scope>NUCLEOTIDE SEQUENCE</scope>
    <source>
        <strain evidence="4">9284</strain>
    </source>
</reference>
<dbReference type="InterPro" id="IPR001180">
    <property type="entry name" value="CNH_dom"/>
</dbReference>
<keyword evidence="5" id="KW-1185">Reference proteome</keyword>
<evidence type="ECO:0000259" key="3">
    <source>
        <dbReference type="PROSITE" id="PS50219"/>
    </source>
</evidence>
<sequence>MSLPSILSKIPRSKRRSSGSNSTTSASSSTPGPLPKDITDQISTELYEHILECLVPDAQSLVACALVCRSWTPRSRFLLLELTVCHPMHVAHHSFDGTKIVWASTHCDLENDNELIYATMDGVYRGSRDDRTSLRLWSHPNISRFEILVDANLFLCLAGGVFLTVPFSTLKTGTCQPSDVIRVNEHIAYFTVAPQTAPGVSGYRVCIAKNSSKSCIIKTFDVDAVESSVGGQQASPLVLTQEFYIPRELYSAQILRRSLAVALKADKLQLGFEIVVLATLDRSKLLSPSPSLDLLPKNCKPMGLYRISDTFLVCFDKIGFYIDRGGNMIRNELVMRWESTCISFGVFSTSSLRRCLCP</sequence>
<comment type="caution">
    <text evidence="4">The sequence shown here is derived from an EMBL/GenBank/DDBJ whole genome shotgun (WGS) entry which is preliminary data.</text>
</comment>
<evidence type="ECO:0000256" key="2">
    <source>
        <dbReference type="SAM" id="MobiDB-lite"/>
    </source>
</evidence>
<gene>
    <name evidence="4" type="ORF">FB45DRAFT_921789</name>
</gene>
<dbReference type="PROSITE" id="PS50219">
    <property type="entry name" value="CNH"/>
    <property type="match status" value="1"/>
</dbReference>
<feature type="compositionally biased region" description="Low complexity" evidence="2">
    <location>
        <begin position="18"/>
        <end position="30"/>
    </location>
</feature>
<evidence type="ECO:0000313" key="5">
    <source>
        <dbReference type="Proteomes" id="UP001221142"/>
    </source>
</evidence>